<keyword evidence="3" id="KW-1185">Reference proteome</keyword>
<feature type="compositionally biased region" description="Low complexity" evidence="1">
    <location>
        <begin position="901"/>
        <end position="919"/>
    </location>
</feature>
<dbReference type="CDD" id="cd11576">
    <property type="entry name" value="GH99_GH71_like_2"/>
    <property type="match status" value="1"/>
</dbReference>
<feature type="compositionally biased region" description="Gly residues" evidence="1">
    <location>
        <begin position="886"/>
        <end position="900"/>
    </location>
</feature>
<evidence type="ECO:0000256" key="1">
    <source>
        <dbReference type="SAM" id="MobiDB-lite"/>
    </source>
</evidence>
<feature type="compositionally biased region" description="Low complexity" evidence="1">
    <location>
        <begin position="727"/>
        <end position="744"/>
    </location>
</feature>
<dbReference type="OMA" id="EGKWGWN"/>
<evidence type="ECO:0000313" key="2">
    <source>
        <dbReference type="EMBL" id="EIW86172.1"/>
    </source>
</evidence>
<feature type="compositionally biased region" description="Low complexity" evidence="1">
    <location>
        <begin position="691"/>
        <end position="701"/>
    </location>
</feature>
<feature type="compositionally biased region" description="Pro residues" evidence="1">
    <location>
        <begin position="745"/>
        <end position="775"/>
    </location>
</feature>
<dbReference type="Proteomes" id="UP000053558">
    <property type="component" value="Unassembled WGS sequence"/>
</dbReference>
<feature type="compositionally biased region" description="Low complexity" evidence="1">
    <location>
        <begin position="776"/>
        <end position="791"/>
    </location>
</feature>
<feature type="compositionally biased region" description="Low complexity" evidence="1">
    <location>
        <begin position="952"/>
        <end position="983"/>
    </location>
</feature>
<comment type="caution">
    <text evidence="2">The sequence shown here is derived from an EMBL/GenBank/DDBJ whole genome shotgun (WGS) entry which is preliminary data.</text>
</comment>
<dbReference type="EMBL" id="JH711573">
    <property type="protein sequence ID" value="EIW86172.1"/>
    <property type="molecule type" value="Genomic_DNA"/>
</dbReference>
<feature type="compositionally biased region" description="Gly residues" evidence="1">
    <location>
        <begin position="456"/>
        <end position="475"/>
    </location>
</feature>
<proteinExistence type="predicted"/>
<feature type="compositionally biased region" description="Basic residues" evidence="1">
    <location>
        <begin position="708"/>
        <end position="726"/>
    </location>
</feature>
<dbReference type="OrthoDB" id="2589715at2759"/>
<evidence type="ECO:0008006" key="4">
    <source>
        <dbReference type="Google" id="ProtNLM"/>
    </source>
</evidence>
<evidence type="ECO:0000313" key="3">
    <source>
        <dbReference type="Proteomes" id="UP000053558"/>
    </source>
</evidence>
<dbReference type="Gene3D" id="3.20.20.80">
    <property type="entry name" value="Glycosidases"/>
    <property type="match status" value="1"/>
</dbReference>
<dbReference type="AlphaFoldDB" id="A0A5M3N415"/>
<name>A0A5M3N415_CONPW</name>
<feature type="compositionally biased region" description="Pro residues" evidence="1">
    <location>
        <begin position="520"/>
        <end position="530"/>
    </location>
</feature>
<dbReference type="KEGG" id="cput:CONPUDRAFT_114293"/>
<reference evidence="3" key="1">
    <citation type="journal article" date="2012" name="Science">
        <title>The Paleozoic origin of enzymatic lignin decomposition reconstructed from 31 fungal genomes.</title>
        <authorList>
            <person name="Floudas D."/>
            <person name="Binder M."/>
            <person name="Riley R."/>
            <person name="Barry K."/>
            <person name="Blanchette R.A."/>
            <person name="Henrissat B."/>
            <person name="Martinez A.T."/>
            <person name="Otillar R."/>
            <person name="Spatafora J.W."/>
            <person name="Yadav J.S."/>
            <person name="Aerts A."/>
            <person name="Benoit I."/>
            <person name="Boyd A."/>
            <person name="Carlson A."/>
            <person name="Copeland A."/>
            <person name="Coutinho P.M."/>
            <person name="de Vries R.P."/>
            <person name="Ferreira P."/>
            <person name="Findley K."/>
            <person name="Foster B."/>
            <person name="Gaskell J."/>
            <person name="Glotzer D."/>
            <person name="Gorecki P."/>
            <person name="Heitman J."/>
            <person name="Hesse C."/>
            <person name="Hori C."/>
            <person name="Igarashi K."/>
            <person name="Jurgens J.A."/>
            <person name="Kallen N."/>
            <person name="Kersten P."/>
            <person name="Kohler A."/>
            <person name="Kuees U."/>
            <person name="Kumar T.K.A."/>
            <person name="Kuo A."/>
            <person name="LaButti K."/>
            <person name="Larrondo L.F."/>
            <person name="Lindquist E."/>
            <person name="Ling A."/>
            <person name="Lombard V."/>
            <person name="Lucas S."/>
            <person name="Lundell T."/>
            <person name="Martin R."/>
            <person name="McLaughlin D.J."/>
            <person name="Morgenstern I."/>
            <person name="Morin E."/>
            <person name="Murat C."/>
            <person name="Nagy L.G."/>
            <person name="Nolan M."/>
            <person name="Ohm R.A."/>
            <person name="Patyshakuliyeva A."/>
            <person name="Rokas A."/>
            <person name="Ruiz-Duenas F.J."/>
            <person name="Sabat G."/>
            <person name="Salamov A."/>
            <person name="Samejima M."/>
            <person name="Schmutz J."/>
            <person name="Slot J.C."/>
            <person name="St John F."/>
            <person name="Stenlid J."/>
            <person name="Sun H."/>
            <person name="Sun S."/>
            <person name="Syed K."/>
            <person name="Tsang A."/>
            <person name="Wiebenga A."/>
            <person name="Young D."/>
            <person name="Pisabarro A."/>
            <person name="Eastwood D.C."/>
            <person name="Martin F."/>
            <person name="Cullen D."/>
            <person name="Grigoriev I.V."/>
            <person name="Hibbett D.S."/>
        </authorList>
    </citation>
    <scope>NUCLEOTIDE SEQUENCE [LARGE SCALE GENOMIC DNA]</scope>
    <source>
        <strain evidence="3">RWD-64-598 SS2</strain>
    </source>
</reference>
<protein>
    <recommendedName>
        <fullName evidence="4">Xylosidase arabinosidase</fullName>
    </recommendedName>
</protein>
<dbReference type="RefSeq" id="XP_007763077.1">
    <property type="nucleotide sequence ID" value="XM_007764887.1"/>
</dbReference>
<sequence length="1007" mass="107829">MSSTLTPAHAGQLLRANPNTIKNKFMVGYQGWFTCAGDGEPIGKGHHGWLHWLDRPLEHGGRPSIDLWPDVSDCAPSELYPVPGLKLADGSQAYLWSSRNPKTVQRHFHYMAQHGIDGVFLQRFLNQVDTTRQPPGIKRLRDEVGRVVRDAAEKEGRTFSIMYDVSGVPPERLLDLITEDWNFLVRTECILDSPNYLREGGRPVIGLWGFGLINRPNTPALARAVMAHLRSATPGGAYLMMGVATRWRLSEGDAQADPEWLRIFAEEADGISPWLVGRMRDEASAENHWATFGKADLEFLKGREREAGRKVDYWGAVLPGGSAHNLSKGREQVNQRKRNGGRYLWAQVAGMRRAGVELFYGTMWDEYDEGTNFLPIVSHSSQLPVHDEFPFAAGDADGETLPGDWYMRCAGLAGELLRGERELGDGKFPMKDLIDYWSSRPRYEEKAGWSGDGDEGGAAGEASGSGSGNKDGGSGASAHDWQSFKLPGEGAGEEDAPPPYIEYEDPDASTPAASATPPASAAPPLPPRQPSIPGRQSRPAPPVHHTSRPPSVSVSPPPPNVGTRLGPTIVDPRDEDNAPLAELSAQFARQRVSSFGGSGSAARPGSLNYGSSEKMSMPMPAVQLSPSPSLSSRPGTGGSGTCPNPQVAGPAALGRAHSASASYAGPGGSGGGFHMPGGSGQPPHVAQGSRPSLSPAQASGPLPAPGSPHHHHHHHSHSHSHSHSPSRSHPSSPYMGPAQGAQAPPLAPRPSGSPQPQPQSPYQPYQPPFGPPSGPQGPHSPHATCDAAAGPPFAPPPGSPHGHHHAVHHQSSLDGSFAPPSGPPPGPPSGHHDHSGAHHQGSHDGSWYQPAPQQQPQQHQQHQQQPSQYPHQQYHSPPHSPPVQGPPGGGGWGAYPGGGVPQQAPWQQQQQQPHGYQPQYGPPPNVPPRADAYYPPQQQQQQQNWGRPPAHPQSSGSYQQYQYQQQQQPQYQGPHGNQGQGNSLVDALPQELKGLANSASKLLSKFK</sequence>
<feature type="compositionally biased region" description="Gly residues" evidence="1">
    <location>
        <begin position="665"/>
        <end position="680"/>
    </location>
</feature>
<feature type="region of interest" description="Disordered" evidence="1">
    <location>
        <begin position="444"/>
        <end position="989"/>
    </location>
</feature>
<gene>
    <name evidence="2" type="ORF">CONPUDRAFT_114293</name>
</gene>
<accession>A0A5M3N415</accession>
<feature type="compositionally biased region" description="Low complexity" evidence="1">
    <location>
        <begin position="624"/>
        <end position="634"/>
    </location>
</feature>
<feature type="compositionally biased region" description="Low complexity" evidence="1">
    <location>
        <begin position="843"/>
        <end position="877"/>
    </location>
</feature>
<organism evidence="2 3">
    <name type="scientific">Coniophora puteana (strain RWD-64-598)</name>
    <name type="common">Brown rot fungus</name>
    <dbReference type="NCBI Taxonomy" id="741705"/>
    <lineage>
        <taxon>Eukaryota</taxon>
        <taxon>Fungi</taxon>
        <taxon>Dikarya</taxon>
        <taxon>Basidiomycota</taxon>
        <taxon>Agaricomycotina</taxon>
        <taxon>Agaricomycetes</taxon>
        <taxon>Agaricomycetidae</taxon>
        <taxon>Boletales</taxon>
        <taxon>Coniophorineae</taxon>
        <taxon>Coniophoraceae</taxon>
        <taxon>Coniophora</taxon>
    </lineage>
</organism>
<dbReference type="GeneID" id="19199068"/>
<feature type="compositionally biased region" description="Low complexity" evidence="1">
    <location>
        <begin position="508"/>
        <end position="519"/>
    </location>
</feature>
<feature type="compositionally biased region" description="Acidic residues" evidence="1">
    <location>
        <begin position="491"/>
        <end position="507"/>
    </location>
</feature>